<feature type="region of interest" description="Disordered" evidence="1">
    <location>
        <begin position="1127"/>
        <end position="1146"/>
    </location>
</feature>
<evidence type="ECO:0000313" key="4">
    <source>
        <dbReference type="Proteomes" id="UP001388673"/>
    </source>
</evidence>
<feature type="region of interest" description="Disordered" evidence="1">
    <location>
        <begin position="345"/>
        <end position="451"/>
    </location>
</feature>
<keyword evidence="4" id="KW-1185">Reference proteome</keyword>
<dbReference type="GeneID" id="92180094"/>
<dbReference type="PANTHER" id="PTHR28076">
    <property type="entry name" value="SPORULATION-SPECIFIC PROTEIN 71"/>
    <property type="match status" value="1"/>
</dbReference>
<organism evidence="3 4">
    <name type="scientific">Kwoniella newhampshirensis</name>
    <dbReference type="NCBI Taxonomy" id="1651941"/>
    <lineage>
        <taxon>Eukaryota</taxon>
        <taxon>Fungi</taxon>
        <taxon>Dikarya</taxon>
        <taxon>Basidiomycota</taxon>
        <taxon>Agaricomycotina</taxon>
        <taxon>Tremellomycetes</taxon>
        <taxon>Tremellales</taxon>
        <taxon>Cryptococcaceae</taxon>
        <taxon>Kwoniella</taxon>
    </lineage>
</organism>
<dbReference type="RefSeq" id="XP_066803448.1">
    <property type="nucleotide sequence ID" value="XM_066945947.1"/>
</dbReference>
<dbReference type="Proteomes" id="UP001388673">
    <property type="component" value="Unassembled WGS sequence"/>
</dbReference>
<dbReference type="PANTHER" id="PTHR28076:SF1">
    <property type="entry name" value="PROSPORE MEMBRANE ADAPTER PROTEIN SPO71"/>
    <property type="match status" value="1"/>
</dbReference>
<dbReference type="InterPro" id="IPR001849">
    <property type="entry name" value="PH_domain"/>
</dbReference>
<feature type="compositionally biased region" description="Acidic residues" evidence="1">
    <location>
        <begin position="437"/>
        <end position="446"/>
    </location>
</feature>
<feature type="compositionally biased region" description="Polar residues" evidence="1">
    <location>
        <begin position="265"/>
        <end position="279"/>
    </location>
</feature>
<feature type="compositionally biased region" description="Low complexity" evidence="1">
    <location>
        <begin position="426"/>
        <end position="436"/>
    </location>
</feature>
<gene>
    <name evidence="3" type="ORF">IAR55_002836</name>
</gene>
<feature type="region of interest" description="Disordered" evidence="1">
    <location>
        <begin position="858"/>
        <end position="881"/>
    </location>
</feature>
<dbReference type="InterPro" id="IPR039486">
    <property type="entry name" value="Mug56/Spo71_PH"/>
</dbReference>
<feature type="compositionally biased region" description="Basic and acidic residues" evidence="1">
    <location>
        <begin position="362"/>
        <end position="372"/>
    </location>
</feature>
<dbReference type="Pfam" id="PF23207">
    <property type="entry name" value="PH_SPO71"/>
    <property type="match status" value="1"/>
</dbReference>
<comment type="caution">
    <text evidence="3">The sequence shown here is derived from an EMBL/GenBank/DDBJ whole genome shotgun (WGS) entry which is preliminary data.</text>
</comment>
<dbReference type="GO" id="GO:1902657">
    <property type="term" value="P:protein localization to prospore membrane"/>
    <property type="evidence" value="ECO:0007669"/>
    <property type="project" value="InterPro"/>
</dbReference>
<feature type="region of interest" description="Disordered" evidence="1">
    <location>
        <begin position="182"/>
        <end position="309"/>
    </location>
</feature>
<evidence type="ECO:0000259" key="2">
    <source>
        <dbReference type="PROSITE" id="PS50003"/>
    </source>
</evidence>
<feature type="compositionally biased region" description="Polar residues" evidence="1">
    <location>
        <begin position="871"/>
        <end position="880"/>
    </location>
</feature>
<dbReference type="AlphaFoldDB" id="A0AAW0YNV5"/>
<reference evidence="3 4" key="1">
    <citation type="journal article" date="2024" name="bioRxiv">
        <title>Comparative genomics of Cryptococcus and Kwoniella reveals pathogenesis evolution and contrasting karyotype dynamics via intercentromeric recombination or chromosome fusion.</title>
        <authorList>
            <person name="Coelho M.A."/>
            <person name="David-Palma M."/>
            <person name="Shea T."/>
            <person name="Bowers K."/>
            <person name="McGinley-Smith S."/>
            <person name="Mohammad A.W."/>
            <person name="Gnirke A."/>
            <person name="Yurkov A.M."/>
            <person name="Nowrousian M."/>
            <person name="Sun S."/>
            <person name="Cuomo C.A."/>
            <person name="Heitman J."/>
        </authorList>
    </citation>
    <scope>NUCLEOTIDE SEQUENCE [LARGE SCALE GENOMIC DNA]</scope>
    <source>
        <strain evidence="3 4">CBS 13917</strain>
    </source>
</reference>
<proteinExistence type="predicted"/>
<sequence>MPSVPQRASSSRAAHHAPPNPNHPHDLGAHHPQSGSQPNVEPSPAITSTRSHVDTHVLPRRFLGPMPENVVNSKEVEERRRRFRDLRKGAMRRLRGIEGDGDEGLADFGGDERVGGIVGNVVRKIKVRRRGRHGEEVEEEMNLDDDGDEESEYEGQGSHKKKKKQMRRDVWVGDSFDIGQEFLASTVQSGESPPPVNRGDTGAQLDQRSSPANGAGQAIRPPVSTRTTQETFVTARTRLSAGTPGASRSSLSLNTPGENGYTLGANPQPSLDGSPSTSAFLAHPRHSQSSSTQPLVSSPVDEEGEGSWDTTTALTKRGRFISGKGRTTSPGISNRLKSALRHTSKNDIAVSQSVISAQQGDAKSRKNGEGGKHAKSKTVQFPMDHVEVMSDENLTGEGQPKESQKRKGNKAPVDPDAVLSREGDEAAGTSAGAAEQAMEEEDGEWEEEKRPGEVILRDRMLVRVGYHREDHVSAFDEAAQRRNPCARLEPMEEYIVVWRKGLVELYSDWNLPLRERITGHKHLAFAIPLAPNRTALSIFNPTDVTLCLTTSVARLQRDVDEILHSTTTRLGGMKDRVKQSRQAQWLRGRRRGTQMFIFKIAERSRAMDWYWELWRDLGGELPHRFDISVPVLSTSLRLLIPEDEESGHAGNNKLYKHFDPHILIDTCWNMLSKSVDIDDLMDQRAQGGQKDILDLELAWKSRDGTLDWVAYRNTVQGRSRSWAVLAGLARMQEEKVQRELQLRSARHQPKALKLEDGSWLDEPPGIEGYLYRLRGSKAKEHIYIASHDGNIFVAVHGEARPPLIAHEEGSTPADLFPDVHRHFLDAEHRRLAYLIERSAGRVDLRDIVSVKLVKDESSTRFTQPDGHEETNGASEGQSDTFDIEYSSGGTVRLQAASPDVAKEWVERLEALGSYWKRRQRVDARQRMDVMTLHSKDDPFAGTELSNTTDVGLSDIWDWCAIKGCRSICISGRLHLKRDKYDKFRLKYFVLTQGYLVSFKIKRKDSFHPRKKRYPLFGAYVYSGMLAQDELHEASNSDAFSTQARVYQDGLQSSDPAEDTTFCVRLSTSPSRWGTKRTQPWEMEDDAEFLPPGLSKKAPSLLIFRARSKLERDRWVWAINAEMERQVRSHPKQEEALREYGKVPERL</sequence>
<protein>
    <recommendedName>
        <fullName evidence="2">PH domain-containing protein</fullName>
    </recommendedName>
</protein>
<dbReference type="PROSITE" id="PS50003">
    <property type="entry name" value="PH_DOMAIN"/>
    <property type="match status" value="1"/>
</dbReference>
<dbReference type="SUPFAM" id="SSF50729">
    <property type="entry name" value="PH domain-like"/>
    <property type="match status" value="1"/>
</dbReference>
<dbReference type="Pfam" id="PF15404">
    <property type="entry name" value="PH_4"/>
    <property type="match status" value="1"/>
</dbReference>
<feature type="compositionally biased region" description="Polar residues" evidence="1">
    <location>
        <begin position="246"/>
        <end position="257"/>
    </location>
</feature>
<dbReference type="SMART" id="SM00233">
    <property type="entry name" value="PH"/>
    <property type="match status" value="2"/>
</dbReference>
<evidence type="ECO:0000256" key="1">
    <source>
        <dbReference type="SAM" id="MobiDB-lite"/>
    </source>
</evidence>
<feature type="compositionally biased region" description="Low complexity" evidence="1">
    <location>
        <begin position="287"/>
        <end position="299"/>
    </location>
</feature>
<dbReference type="InterPro" id="IPR040345">
    <property type="entry name" value="Mug56/Spo71"/>
</dbReference>
<dbReference type="InterPro" id="IPR057379">
    <property type="entry name" value="PH_SPO71"/>
</dbReference>
<feature type="region of interest" description="Disordered" evidence="1">
    <location>
        <begin position="128"/>
        <end position="168"/>
    </location>
</feature>
<feature type="domain" description="PH" evidence="2">
    <location>
        <begin position="966"/>
        <end position="1123"/>
    </location>
</feature>
<accession>A0AAW0YNV5</accession>
<evidence type="ECO:0000313" key="3">
    <source>
        <dbReference type="EMBL" id="KAK8858607.1"/>
    </source>
</evidence>
<feature type="compositionally biased region" description="Acidic residues" evidence="1">
    <location>
        <begin position="136"/>
        <end position="153"/>
    </location>
</feature>
<dbReference type="EMBL" id="JBCAWK010000005">
    <property type="protein sequence ID" value="KAK8858607.1"/>
    <property type="molecule type" value="Genomic_DNA"/>
</dbReference>
<name>A0AAW0YNV5_9TREE</name>
<feature type="compositionally biased region" description="Polar residues" evidence="1">
    <location>
        <begin position="224"/>
        <end position="234"/>
    </location>
</feature>
<feature type="region of interest" description="Disordered" evidence="1">
    <location>
        <begin position="1"/>
        <end position="80"/>
    </location>
</feature>
<feature type="compositionally biased region" description="Polar residues" evidence="1">
    <location>
        <begin position="33"/>
        <end position="50"/>
    </location>
</feature>
<dbReference type="KEGG" id="kne:92180094"/>
<feature type="compositionally biased region" description="Polar residues" evidence="1">
    <location>
        <begin position="349"/>
        <end position="361"/>
    </location>
</feature>